<evidence type="ECO:0000256" key="4">
    <source>
        <dbReference type="RuleBase" id="RU367098"/>
    </source>
</evidence>
<dbReference type="Proteomes" id="UP000799538">
    <property type="component" value="Unassembled WGS sequence"/>
</dbReference>
<dbReference type="InterPro" id="IPR038814">
    <property type="entry name" value="AIM11"/>
</dbReference>
<keyword evidence="1 4" id="KW-0812">Transmembrane</keyword>
<evidence type="ECO:0000313" key="6">
    <source>
        <dbReference type="EMBL" id="KAF2220347.1"/>
    </source>
</evidence>
<evidence type="ECO:0000256" key="2">
    <source>
        <dbReference type="ARBA" id="ARBA00022989"/>
    </source>
</evidence>
<comment type="similarity">
    <text evidence="4">Belongs to the AIM11 family.</text>
</comment>
<name>A0A6A6G3U4_9PEZI</name>
<dbReference type="GO" id="GO:0005739">
    <property type="term" value="C:mitochondrion"/>
    <property type="evidence" value="ECO:0007669"/>
    <property type="project" value="TreeGrafter"/>
</dbReference>
<evidence type="ECO:0000256" key="3">
    <source>
        <dbReference type="ARBA" id="ARBA00023136"/>
    </source>
</evidence>
<dbReference type="AlphaFoldDB" id="A0A6A6G3U4"/>
<comment type="subcellular location">
    <subcellularLocation>
        <location evidence="4">Membrane</location>
        <topology evidence="4">Multi-pass membrane protein</topology>
    </subcellularLocation>
</comment>
<accession>A0A6A6G3U4</accession>
<dbReference type="OrthoDB" id="3558022at2759"/>
<feature type="region of interest" description="Disordered" evidence="5">
    <location>
        <begin position="13"/>
        <end position="48"/>
    </location>
</feature>
<dbReference type="PANTHER" id="PTHR39136">
    <property type="entry name" value="ALTERED INHERITANCE OF MITOCHONDRIA PROTEIN 11"/>
    <property type="match status" value="1"/>
</dbReference>
<dbReference type="PANTHER" id="PTHR39136:SF1">
    <property type="entry name" value="ALTERED INHERITANCE OF MITOCHONDRIA PROTEIN 11"/>
    <property type="match status" value="1"/>
</dbReference>
<dbReference type="GO" id="GO:0016020">
    <property type="term" value="C:membrane"/>
    <property type="evidence" value="ECO:0007669"/>
    <property type="project" value="UniProtKB-SubCell"/>
</dbReference>
<evidence type="ECO:0000256" key="5">
    <source>
        <dbReference type="SAM" id="MobiDB-lite"/>
    </source>
</evidence>
<proteinExistence type="inferred from homology"/>
<feature type="transmembrane region" description="Helical" evidence="4">
    <location>
        <begin position="62"/>
        <end position="79"/>
    </location>
</feature>
<reference evidence="7" key="1">
    <citation type="journal article" date="2020" name="Stud. Mycol.">
        <title>101 Dothideomycetes genomes: A test case for predicting lifestyles and emergence of pathogens.</title>
        <authorList>
            <person name="Haridas S."/>
            <person name="Albert R."/>
            <person name="Binder M."/>
            <person name="Bloem J."/>
            <person name="LaButti K."/>
            <person name="Salamov A."/>
            <person name="Andreopoulos B."/>
            <person name="Baker S."/>
            <person name="Barry K."/>
            <person name="Bills G."/>
            <person name="Bluhm B."/>
            <person name="Cannon C."/>
            <person name="Castanera R."/>
            <person name="Culley D."/>
            <person name="Daum C."/>
            <person name="Ezra D."/>
            <person name="Gonzalez J."/>
            <person name="Henrissat B."/>
            <person name="Kuo A."/>
            <person name="Liang C."/>
            <person name="Lipzen A."/>
            <person name="Lutzoni F."/>
            <person name="Magnuson J."/>
            <person name="Mondo S."/>
            <person name="Nolan M."/>
            <person name="Ohm R."/>
            <person name="Pangilinan J."/>
            <person name="Park H.-J."/>
            <person name="Ramirez L."/>
            <person name="Alfaro M."/>
            <person name="Sun H."/>
            <person name="Tritt A."/>
            <person name="Yoshinaga Y."/>
            <person name="Zwiers L.-H."/>
            <person name="Turgeon B."/>
            <person name="Goodwin S."/>
            <person name="Spatafora J."/>
            <person name="Crous P."/>
            <person name="Grigoriev I."/>
        </authorList>
    </citation>
    <scope>NUCLEOTIDE SEQUENCE [LARGE SCALE GENOMIC DNA]</scope>
    <source>
        <strain evidence="7">CECT 20119</strain>
    </source>
</reference>
<evidence type="ECO:0000256" key="1">
    <source>
        <dbReference type="ARBA" id="ARBA00022692"/>
    </source>
</evidence>
<keyword evidence="2 4" id="KW-1133">Transmembrane helix</keyword>
<gene>
    <name evidence="4" type="primary">AIM11</name>
    <name evidence="6" type="ORF">BDZ85DRAFT_284761</name>
</gene>
<keyword evidence="7" id="KW-1185">Reference proteome</keyword>
<protein>
    <recommendedName>
        <fullName evidence="4">Altered inheritance of mitochondria protein 11</fullName>
    </recommendedName>
</protein>
<keyword evidence="3 4" id="KW-0472">Membrane</keyword>
<feature type="compositionally biased region" description="Low complexity" evidence="5">
    <location>
        <begin position="36"/>
        <end position="46"/>
    </location>
</feature>
<sequence length="207" mass="22682">MWWPFTLPEPNDARQRRLHGLPAPSNGSVIKPQRYSEPTEPSTSTSERWHTLWTSSRSRQQFAVFAFGAGCMILSSVITRRALARKWASVQPAGMFSPSNKVKDANGGLDAAEALGLATLNVTSFGVMAVGGGLWAFDISSLEELRTKVRKGMDIEGGEGKTEAEAEEDIEEWLGVVLARLQGKNDKNISEMIKEANEKGSFSLKKP</sequence>
<organism evidence="6 7">
    <name type="scientific">Elsinoe ampelina</name>
    <dbReference type="NCBI Taxonomy" id="302913"/>
    <lineage>
        <taxon>Eukaryota</taxon>
        <taxon>Fungi</taxon>
        <taxon>Dikarya</taxon>
        <taxon>Ascomycota</taxon>
        <taxon>Pezizomycotina</taxon>
        <taxon>Dothideomycetes</taxon>
        <taxon>Dothideomycetidae</taxon>
        <taxon>Myriangiales</taxon>
        <taxon>Elsinoaceae</taxon>
        <taxon>Elsinoe</taxon>
    </lineage>
</organism>
<dbReference type="EMBL" id="ML992513">
    <property type="protein sequence ID" value="KAF2220347.1"/>
    <property type="molecule type" value="Genomic_DNA"/>
</dbReference>
<evidence type="ECO:0000313" key="7">
    <source>
        <dbReference type="Proteomes" id="UP000799538"/>
    </source>
</evidence>